<proteinExistence type="predicted"/>
<dbReference type="AlphaFoldDB" id="A0A501WWL2"/>
<sequence>MFDPKTFAFDPEKISEFFKQNDFTKQFQNFKMPEVDTEAFMTAQKKNMEALVEANKAAAAGYQDLFKKQVSIFEETMAEAQKHLKSFDTTKLDADSAKAQAELAKAAFEKALANMQALAESAQKANASAYEIVSARIQESLVELRDMATKLAKKG</sequence>
<evidence type="ECO:0000313" key="3">
    <source>
        <dbReference type="EMBL" id="TPE51341.1"/>
    </source>
</evidence>
<dbReference type="NCBIfam" id="TIGR01841">
    <property type="entry name" value="phasin"/>
    <property type="match status" value="1"/>
</dbReference>
<dbReference type="InterPro" id="IPR018968">
    <property type="entry name" value="Phasin"/>
</dbReference>
<name>A0A501WWL2_9RHOB</name>
<evidence type="ECO:0000259" key="2">
    <source>
        <dbReference type="Pfam" id="PF09361"/>
    </source>
</evidence>
<evidence type="ECO:0000256" key="1">
    <source>
        <dbReference type="SAM" id="Coils"/>
    </source>
</evidence>
<feature type="domain" description="Phasin" evidence="2">
    <location>
        <begin position="38"/>
        <end position="137"/>
    </location>
</feature>
<keyword evidence="1" id="KW-0175">Coiled coil</keyword>
<feature type="coiled-coil region" evidence="1">
    <location>
        <begin position="94"/>
        <end position="125"/>
    </location>
</feature>
<organism evidence="3 4">
    <name type="scientific">Amaricoccus solimangrovi</name>
    <dbReference type="NCBI Taxonomy" id="2589815"/>
    <lineage>
        <taxon>Bacteria</taxon>
        <taxon>Pseudomonadati</taxon>
        <taxon>Pseudomonadota</taxon>
        <taxon>Alphaproteobacteria</taxon>
        <taxon>Rhodobacterales</taxon>
        <taxon>Paracoccaceae</taxon>
        <taxon>Amaricoccus</taxon>
    </lineage>
</organism>
<dbReference type="Pfam" id="PF09361">
    <property type="entry name" value="Phasin_2"/>
    <property type="match status" value="1"/>
</dbReference>
<dbReference type="OrthoDB" id="7861045at2"/>
<dbReference type="RefSeq" id="WP_140453777.1">
    <property type="nucleotide sequence ID" value="NZ_VFRP01000007.1"/>
</dbReference>
<dbReference type="InterPro" id="IPR010127">
    <property type="entry name" value="Phasin_subfam-1"/>
</dbReference>
<comment type="caution">
    <text evidence="3">The sequence shown here is derived from an EMBL/GenBank/DDBJ whole genome shotgun (WGS) entry which is preliminary data.</text>
</comment>
<dbReference type="Proteomes" id="UP000319255">
    <property type="component" value="Unassembled WGS sequence"/>
</dbReference>
<evidence type="ECO:0000313" key="4">
    <source>
        <dbReference type="Proteomes" id="UP000319255"/>
    </source>
</evidence>
<reference evidence="3 4" key="1">
    <citation type="submission" date="2019-06" db="EMBL/GenBank/DDBJ databases">
        <title>A novel bacterium of genus Amaricoccus, isolated from marine sediment.</title>
        <authorList>
            <person name="Huang H."/>
            <person name="Mo K."/>
            <person name="Hu Y."/>
        </authorList>
    </citation>
    <scope>NUCLEOTIDE SEQUENCE [LARGE SCALE GENOMIC DNA]</scope>
    <source>
        <strain evidence="3 4">HB172011</strain>
    </source>
</reference>
<accession>A0A501WWL2</accession>
<protein>
    <submittedName>
        <fullName evidence="3">Phasin family protein</fullName>
    </submittedName>
</protein>
<dbReference type="EMBL" id="VFRP01000007">
    <property type="protein sequence ID" value="TPE51341.1"/>
    <property type="molecule type" value="Genomic_DNA"/>
</dbReference>
<keyword evidence="4" id="KW-1185">Reference proteome</keyword>
<gene>
    <name evidence="3" type="ORF">FJM51_08850</name>
</gene>